<organism evidence="2 3">
    <name type="scientific">Vibrio anguillarum</name>
    <name type="common">Listonella anguillarum</name>
    <dbReference type="NCBI Taxonomy" id="55601"/>
    <lineage>
        <taxon>Bacteria</taxon>
        <taxon>Pseudomonadati</taxon>
        <taxon>Pseudomonadota</taxon>
        <taxon>Gammaproteobacteria</taxon>
        <taxon>Vibrionales</taxon>
        <taxon>Vibrionaceae</taxon>
        <taxon>Vibrio</taxon>
    </lineage>
</organism>
<gene>
    <name evidence="2" type="ORF">EAY46_19850</name>
</gene>
<accession>A0ABR9ZA39</accession>
<dbReference type="RefSeq" id="WP_194664225.1">
    <property type="nucleotide sequence ID" value="NZ_RDPI01000092.1"/>
</dbReference>
<keyword evidence="1" id="KW-1133">Transmembrane helix</keyword>
<name>A0ABR9ZA39_VIBAN</name>
<feature type="transmembrane region" description="Helical" evidence="1">
    <location>
        <begin position="134"/>
        <end position="150"/>
    </location>
</feature>
<comment type="caution">
    <text evidence="2">The sequence shown here is derived from an EMBL/GenBank/DDBJ whole genome shotgun (WGS) entry which is preliminary data.</text>
</comment>
<feature type="transmembrane region" description="Helical" evidence="1">
    <location>
        <begin position="70"/>
        <end position="89"/>
    </location>
</feature>
<evidence type="ECO:0000256" key="1">
    <source>
        <dbReference type="SAM" id="Phobius"/>
    </source>
</evidence>
<protein>
    <submittedName>
        <fullName evidence="2">Uncharacterized protein</fullName>
    </submittedName>
</protein>
<dbReference type="Proteomes" id="UP000726136">
    <property type="component" value="Unassembled WGS sequence"/>
</dbReference>
<evidence type="ECO:0000313" key="2">
    <source>
        <dbReference type="EMBL" id="MBF4375296.1"/>
    </source>
</evidence>
<feature type="transmembrane region" description="Helical" evidence="1">
    <location>
        <begin position="109"/>
        <end position="128"/>
    </location>
</feature>
<keyword evidence="3" id="KW-1185">Reference proteome</keyword>
<proteinExistence type="predicted"/>
<keyword evidence="1" id="KW-0812">Transmembrane</keyword>
<sequence>MSEQIDEKKQQYNSGFEQWIKVIREGVVACLPLLILLAIGGTIIAFADKQMEFNLAKIALAMKTMLGENYGYYSQSSAGIALCIANILYLWSPSYSKREKTFDNTRNIIMVYLVALFSSLFILGFFGLEKDIPIIAWVIFIVGSLLQIVCTELNQRGKHSHGIILSLVFGVVILQPWKWFS</sequence>
<reference evidence="2 3" key="1">
    <citation type="journal article" date="2021" name="PeerJ">
        <title>Analysis of 44 Vibrio anguillarum genomes reveals high genetic diversity.</title>
        <authorList>
            <person name="Hansen M.J."/>
            <person name="Dalsgaard I."/>
        </authorList>
    </citation>
    <scope>NUCLEOTIDE SEQUENCE [LARGE SCALE GENOMIC DNA]</scope>
    <source>
        <strain evidence="2 3">040915-1/1B</strain>
    </source>
</reference>
<feature type="transmembrane region" description="Helical" evidence="1">
    <location>
        <begin position="26"/>
        <end position="47"/>
    </location>
</feature>
<feature type="transmembrane region" description="Helical" evidence="1">
    <location>
        <begin position="162"/>
        <end position="180"/>
    </location>
</feature>
<evidence type="ECO:0000313" key="3">
    <source>
        <dbReference type="Proteomes" id="UP000726136"/>
    </source>
</evidence>
<dbReference type="EMBL" id="RDPI01000092">
    <property type="protein sequence ID" value="MBF4375296.1"/>
    <property type="molecule type" value="Genomic_DNA"/>
</dbReference>
<keyword evidence="1" id="KW-0472">Membrane</keyword>